<dbReference type="FunFam" id="3.40.50.720:FF:000084">
    <property type="entry name" value="Short-chain dehydrogenase reductase"/>
    <property type="match status" value="1"/>
</dbReference>
<dbReference type="PANTHER" id="PTHR42879:SF2">
    <property type="entry name" value="3-OXOACYL-[ACYL-CARRIER-PROTEIN] REDUCTASE FABG"/>
    <property type="match status" value="1"/>
</dbReference>
<dbReference type="AlphaFoldDB" id="A0A193G436"/>
<evidence type="ECO:0000313" key="3">
    <source>
        <dbReference type="EMBL" id="ANN74610.1"/>
    </source>
</evidence>
<comment type="similarity">
    <text evidence="1 2">Belongs to the short-chain dehydrogenases/reductases (SDR) family.</text>
</comment>
<dbReference type="PRINTS" id="PR00080">
    <property type="entry name" value="SDRFAMILY"/>
</dbReference>
<dbReference type="Gene3D" id="3.40.50.720">
    <property type="entry name" value="NAD(P)-binding Rossmann-like Domain"/>
    <property type="match status" value="1"/>
</dbReference>
<dbReference type="SUPFAM" id="SSF51735">
    <property type="entry name" value="NAD(P)-binding Rossmann-fold domains"/>
    <property type="match status" value="1"/>
</dbReference>
<dbReference type="PANTHER" id="PTHR42879">
    <property type="entry name" value="3-OXOACYL-(ACYL-CARRIER-PROTEIN) REDUCTASE"/>
    <property type="match status" value="1"/>
</dbReference>
<evidence type="ECO:0000256" key="2">
    <source>
        <dbReference type="RuleBase" id="RU000363"/>
    </source>
</evidence>
<evidence type="ECO:0000256" key="1">
    <source>
        <dbReference type="ARBA" id="ARBA00006484"/>
    </source>
</evidence>
<dbReference type="PRINTS" id="PR00081">
    <property type="entry name" value="GDHRDH"/>
</dbReference>
<name>A0A193G436_9BORD</name>
<dbReference type="Pfam" id="PF00106">
    <property type="entry name" value="adh_short"/>
    <property type="match status" value="1"/>
</dbReference>
<evidence type="ECO:0000313" key="4">
    <source>
        <dbReference type="Proteomes" id="UP000092213"/>
    </source>
</evidence>
<dbReference type="InterPro" id="IPR036291">
    <property type="entry name" value="NAD(P)-bd_dom_sf"/>
</dbReference>
<sequence length="259" mass="26728">MSGKRALVTGSVAGLGHAIAASLAAAGADVVLHGLEPEDVARAAAERLAQDTGARVLLSRADLNDVAQIEAMMARAESELGGVDILVNNAVVRHFAPVDRLRTEQWNEAMAVNLSAAFHAVRLSLPGMRARGWGRIVNMSSVYGAGATADRIAYITTKTALVGMTRAIAVETARTGVTCNALMPGTVPTPPIVARMARIAAERGISAEQAAADYLAARQPTGRFVAMESVAAMVMLLCSPAGADITGAMLPIDGGWTAA</sequence>
<reference evidence="3 4" key="1">
    <citation type="submission" date="2016-06" db="EMBL/GenBank/DDBJ databases">
        <title>Complete genome sequences of Bordetella bronchialis and Bordetella flabilis.</title>
        <authorList>
            <person name="LiPuma J.J."/>
            <person name="Spilker T."/>
        </authorList>
    </citation>
    <scope>NUCLEOTIDE SEQUENCE [LARGE SCALE GENOMIC DNA]</scope>
    <source>
        <strain evidence="3 4">AU17976</strain>
    </source>
</reference>
<dbReference type="InterPro" id="IPR002347">
    <property type="entry name" value="SDR_fam"/>
</dbReference>
<proteinExistence type="inferred from homology"/>
<dbReference type="InterPro" id="IPR050259">
    <property type="entry name" value="SDR"/>
</dbReference>
<organism evidence="3 4">
    <name type="scientific">Bordetella bronchialis</name>
    <dbReference type="NCBI Taxonomy" id="463025"/>
    <lineage>
        <taxon>Bacteria</taxon>
        <taxon>Pseudomonadati</taxon>
        <taxon>Pseudomonadota</taxon>
        <taxon>Betaproteobacteria</taxon>
        <taxon>Burkholderiales</taxon>
        <taxon>Alcaligenaceae</taxon>
        <taxon>Bordetella</taxon>
    </lineage>
</organism>
<accession>A0A193G436</accession>
<dbReference type="STRING" id="463025.BAU08_06630"/>
<dbReference type="EMBL" id="CP016171">
    <property type="protein sequence ID" value="ANN74610.1"/>
    <property type="molecule type" value="Genomic_DNA"/>
</dbReference>
<dbReference type="Proteomes" id="UP000092213">
    <property type="component" value="Chromosome"/>
</dbReference>
<protein>
    <submittedName>
        <fullName evidence="3">Beta-D-hydroxybutyrate dehydrogenase</fullName>
    </submittedName>
</protein>
<gene>
    <name evidence="3" type="ORF">BAU08_06630</name>
</gene>